<sequence>MHTVELLLDPALESGVRLLWDRLREAGLPSLATHGHPTNRPHLTVATAPALDGLAPLALPLEATLGPVRFLGRAVVREVMPTNALRDLHGRVWESLTGAWPPPDEWLPHVSLALRVRPEQHDAVRQALREPAEERGHFVAARSYDTATRTVTSLP</sequence>
<dbReference type="RefSeq" id="WP_203771204.1">
    <property type="nucleotide sequence ID" value="NZ_BAAABO010000002.1"/>
</dbReference>
<name>A0ABQ3YBH4_9ACTN</name>
<dbReference type="SUPFAM" id="SSF55144">
    <property type="entry name" value="LigT-like"/>
    <property type="match status" value="1"/>
</dbReference>
<organism evidence="1 2">
    <name type="scientific">Paractinoplanes deccanensis</name>
    <dbReference type="NCBI Taxonomy" id="113561"/>
    <lineage>
        <taxon>Bacteria</taxon>
        <taxon>Bacillati</taxon>
        <taxon>Actinomycetota</taxon>
        <taxon>Actinomycetes</taxon>
        <taxon>Micromonosporales</taxon>
        <taxon>Micromonosporaceae</taxon>
        <taxon>Paractinoplanes</taxon>
    </lineage>
</organism>
<dbReference type="InterPro" id="IPR009097">
    <property type="entry name" value="Cyclic_Pdiesterase"/>
</dbReference>
<dbReference type="Proteomes" id="UP000609879">
    <property type="component" value="Unassembled WGS sequence"/>
</dbReference>
<comment type="caution">
    <text evidence="1">The sequence shown here is derived from an EMBL/GenBank/DDBJ whole genome shotgun (WGS) entry which is preliminary data.</text>
</comment>
<accession>A0ABQ3YBH4</accession>
<keyword evidence="2" id="KW-1185">Reference proteome</keyword>
<dbReference type="Pfam" id="PF13563">
    <property type="entry name" value="2_5_RNA_ligase2"/>
    <property type="match status" value="1"/>
</dbReference>
<evidence type="ECO:0000313" key="2">
    <source>
        <dbReference type="Proteomes" id="UP000609879"/>
    </source>
</evidence>
<evidence type="ECO:0008006" key="3">
    <source>
        <dbReference type="Google" id="ProtNLM"/>
    </source>
</evidence>
<gene>
    <name evidence="1" type="ORF">Ade02nite_59800</name>
</gene>
<dbReference type="EMBL" id="BOMI01000117">
    <property type="protein sequence ID" value="GID77339.1"/>
    <property type="molecule type" value="Genomic_DNA"/>
</dbReference>
<evidence type="ECO:0000313" key="1">
    <source>
        <dbReference type="EMBL" id="GID77339.1"/>
    </source>
</evidence>
<reference evidence="1 2" key="1">
    <citation type="submission" date="2021-01" db="EMBL/GenBank/DDBJ databases">
        <title>Whole genome shotgun sequence of Actinoplanes deccanensis NBRC 13994.</title>
        <authorList>
            <person name="Komaki H."/>
            <person name="Tamura T."/>
        </authorList>
    </citation>
    <scope>NUCLEOTIDE SEQUENCE [LARGE SCALE GENOMIC DNA]</scope>
    <source>
        <strain evidence="1 2">NBRC 13994</strain>
    </source>
</reference>
<dbReference type="Gene3D" id="3.90.1140.10">
    <property type="entry name" value="Cyclic phosphodiesterase"/>
    <property type="match status" value="1"/>
</dbReference>
<proteinExistence type="predicted"/>
<protein>
    <recommendedName>
        <fullName evidence="3">2'-5' RNA ligase family protein</fullName>
    </recommendedName>
</protein>